<protein>
    <submittedName>
        <fullName evidence="1">Uncharacterized protein</fullName>
    </submittedName>
</protein>
<reference evidence="1" key="1">
    <citation type="submission" date="2021-01" db="EMBL/GenBank/DDBJ databases">
        <title>Lacisediminihabitans sp. nov. strain G11-30, isolated from Antarctic Soil.</title>
        <authorList>
            <person name="Li J."/>
        </authorList>
    </citation>
    <scope>NUCLEOTIDE SEQUENCE</scope>
    <source>
        <strain evidence="1">G11-30</strain>
    </source>
</reference>
<organism evidence="1 2">
    <name type="scientific">Lacisediminihabitans changchengi</name>
    <dbReference type="NCBI Taxonomy" id="2787634"/>
    <lineage>
        <taxon>Bacteria</taxon>
        <taxon>Bacillati</taxon>
        <taxon>Actinomycetota</taxon>
        <taxon>Actinomycetes</taxon>
        <taxon>Micrococcales</taxon>
        <taxon>Microbacteriaceae</taxon>
        <taxon>Lacisediminihabitans</taxon>
    </lineage>
</organism>
<dbReference type="Proteomes" id="UP000636458">
    <property type="component" value="Unassembled WGS sequence"/>
</dbReference>
<evidence type="ECO:0000313" key="1">
    <source>
        <dbReference type="EMBL" id="MBK4348227.1"/>
    </source>
</evidence>
<proteinExistence type="predicted"/>
<evidence type="ECO:0000313" key="2">
    <source>
        <dbReference type="Proteomes" id="UP000636458"/>
    </source>
</evidence>
<dbReference type="AlphaFoldDB" id="A0A934VYN5"/>
<comment type="caution">
    <text evidence="1">The sequence shown here is derived from an EMBL/GenBank/DDBJ whole genome shotgun (WGS) entry which is preliminary data.</text>
</comment>
<dbReference type="RefSeq" id="WP_200556456.1">
    <property type="nucleotide sequence ID" value="NZ_JAEPES010000004.1"/>
</dbReference>
<name>A0A934VYN5_9MICO</name>
<accession>A0A934VYN5</accession>
<sequence length="142" mass="14775">MANAGTAPLDATTDIGRVRLVVGDTEATPTTGGQGDYAYFSDDAIQAALDLSGGGVTRAVSVLVKQLALSLTIAGQSIKADDFAINTLGKGKDLLEVARSYVTQADAEDAATARDEGTLAIVNTKLRPQNSWLGPESYPAFW</sequence>
<gene>
    <name evidence="1" type="ORF">IV501_11330</name>
</gene>
<keyword evidence="2" id="KW-1185">Reference proteome</keyword>
<dbReference type="EMBL" id="JAEPES010000004">
    <property type="protein sequence ID" value="MBK4348227.1"/>
    <property type="molecule type" value="Genomic_DNA"/>
</dbReference>